<evidence type="ECO:0000313" key="2">
    <source>
        <dbReference type="EMBL" id="KAK8895054.1"/>
    </source>
</evidence>
<evidence type="ECO:0000313" key="3">
    <source>
        <dbReference type="Proteomes" id="UP001470230"/>
    </source>
</evidence>
<keyword evidence="1" id="KW-0175">Coiled coil</keyword>
<dbReference type="Gene3D" id="2.60.120.260">
    <property type="entry name" value="Galactose-binding domain-like"/>
    <property type="match status" value="2"/>
</dbReference>
<feature type="coiled-coil region" evidence="1">
    <location>
        <begin position="268"/>
        <end position="319"/>
    </location>
</feature>
<accession>A0ABR2KVA5</accession>
<reference evidence="2 3" key="1">
    <citation type="submission" date="2024-04" db="EMBL/GenBank/DDBJ databases">
        <title>Tritrichomonas musculus Genome.</title>
        <authorList>
            <person name="Alves-Ferreira E."/>
            <person name="Grigg M."/>
            <person name="Lorenzi H."/>
            <person name="Galac M."/>
        </authorList>
    </citation>
    <scope>NUCLEOTIDE SEQUENCE [LARGE SCALE GENOMIC DNA]</scope>
    <source>
        <strain evidence="2 3">EAF2021</strain>
    </source>
</reference>
<evidence type="ECO:0000256" key="1">
    <source>
        <dbReference type="SAM" id="Coils"/>
    </source>
</evidence>
<dbReference type="SUPFAM" id="SSF49785">
    <property type="entry name" value="Galactose-binding domain-like"/>
    <property type="match status" value="1"/>
</dbReference>
<evidence type="ECO:0008006" key="4">
    <source>
        <dbReference type="Google" id="ProtNLM"/>
    </source>
</evidence>
<dbReference type="InterPro" id="IPR008979">
    <property type="entry name" value="Galactose-bd-like_sf"/>
</dbReference>
<gene>
    <name evidence="2" type="ORF">M9Y10_023496</name>
</gene>
<comment type="caution">
    <text evidence="2">The sequence shown here is derived from an EMBL/GenBank/DDBJ whole genome shotgun (WGS) entry which is preliminary data.</text>
</comment>
<keyword evidence="3" id="KW-1185">Reference proteome</keyword>
<proteinExistence type="predicted"/>
<organism evidence="2 3">
    <name type="scientific">Tritrichomonas musculus</name>
    <dbReference type="NCBI Taxonomy" id="1915356"/>
    <lineage>
        <taxon>Eukaryota</taxon>
        <taxon>Metamonada</taxon>
        <taxon>Parabasalia</taxon>
        <taxon>Tritrichomonadida</taxon>
        <taxon>Tritrichomonadidae</taxon>
        <taxon>Tritrichomonas</taxon>
    </lineage>
</organism>
<dbReference type="Proteomes" id="UP001470230">
    <property type="component" value="Unassembled WGS sequence"/>
</dbReference>
<protein>
    <recommendedName>
        <fullName evidence="4">F5/8 type C domain-containing protein</fullName>
    </recommendedName>
</protein>
<sequence>MENHLSNQFSEKPFPEKFQQVNILKESNLVQISQIMGLSTSQHFIMMTFKNLQNISKETFIENISKLISIKYPSIYPIIAFEYHNEDTNLPTLFFNGVDVQNAKCIEKDNVSSNKTAQFKVISAIAFSIHYLWTQNIELDSINLDNILMIGDYNPVILITNIFSTSRQDVLKSYGEIIKSVCSESFNNSQLNNDKSSNDYSGNLFTNLYSLCNSNFLSVYAMNEIIDHLISFDLNSLVESPQDAERFLTHLFSESLSEKAVLQLYKKASLQELKINELTSMIENLNDEVCELNKLVISLKQDENKINSISKEADQIQEKLNGSLSIIKNIIEPGYRVEIPISNSANGIFAYLINSQKSPFDHLVVPSQSSGDIYCIIDPDSPGNYSSGSGEYEWIQFEFKEPITALSLKIKSAHRAFLKTWGFIAYDEDGKEVILYKTKDDPTLNGKYKETIINFKAIEAKKFRIEKFGENWAGTNFMRIKNFELYSDDPQYIGGIFKTLLERANGDPHKADVLITASNFDFQRFHLLSPARSLCTLYDQEPPWFQVELNHGRAIIHGYRFQILNNFPIDKWQVAGSNDKENWDIIHESEISQSQSTPISIFGVYSQRPYRYFRFINASENLNDDIKLRLRHFDIFGIYLSD</sequence>
<name>A0ABR2KVA5_9EUKA</name>
<dbReference type="EMBL" id="JAPFFF010000003">
    <property type="protein sequence ID" value="KAK8895054.1"/>
    <property type="molecule type" value="Genomic_DNA"/>
</dbReference>